<dbReference type="Pfam" id="PF00067">
    <property type="entry name" value="p450"/>
    <property type="match status" value="2"/>
</dbReference>
<dbReference type="GO" id="GO:0004497">
    <property type="term" value="F:monooxygenase activity"/>
    <property type="evidence" value="ECO:0007669"/>
    <property type="project" value="UniProtKB-KW"/>
</dbReference>
<comment type="similarity">
    <text evidence="2">Belongs to the cytochrome P450 family.</text>
</comment>
<dbReference type="GO" id="GO:0005506">
    <property type="term" value="F:iron ion binding"/>
    <property type="evidence" value="ECO:0007669"/>
    <property type="project" value="InterPro"/>
</dbReference>
<protein>
    <recommendedName>
        <fullName evidence="9">Cytochrome P450</fullName>
    </recommendedName>
</protein>
<dbReference type="GO" id="GO:0016705">
    <property type="term" value="F:oxidoreductase activity, acting on paired donors, with incorporation or reduction of molecular oxygen"/>
    <property type="evidence" value="ECO:0007669"/>
    <property type="project" value="InterPro"/>
</dbReference>
<dbReference type="Proteomes" id="UP001369815">
    <property type="component" value="Unassembled WGS sequence"/>
</dbReference>
<evidence type="ECO:0000256" key="1">
    <source>
        <dbReference type="ARBA" id="ARBA00001971"/>
    </source>
</evidence>
<evidence type="ECO:0000313" key="8">
    <source>
        <dbReference type="Proteomes" id="UP001369815"/>
    </source>
</evidence>
<keyword evidence="5" id="KW-0503">Monooxygenase</keyword>
<feature type="binding site" description="axial binding residue" evidence="6">
    <location>
        <position position="362"/>
    </location>
    <ligand>
        <name>heme</name>
        <dbReference type="ChEBI" id="CHEBI:30413"/>
    </ligand>
    <ligandPart>
        <name>Fe</name>
        <dbReference type="ChEBI" id="CHEBI:18248"/>
    </ligandPart>
</feature>
<dbReference type="PANTHER" id="PTHR47582:SF1">
    <property type="entry name" value="P450, PUTATIVE (EUROFUNG)-RELATED"/>
    <property type="match status" value="1"/>
</dbReference>
<keyword evidence="5" id="KW-0560">Oxidoreductase</keyword>
<dbReference type="Gene3D" id="1.10.630.10">
    <property type="entry name" value="Cytochrome P450"/>
    <property type="match status" value="2"/>
</dbReference>
<evidence type="ECO:0000313" key="7">
    <source>
        <dbReference type="EMBL" id="KAK6954661.1"/>
    </source>
</evidence>
<dbReference type="CDD" id="cd11040">
    <property type="entry name" value="CYP7_CYP8-like"/>
    <property type="match status" value="2"/>
</dbReference>
<dbReference type="InterPro" id="IPR036396">
    <property type="entry name" value="Cyt_P450_sf"/>
</dbReference>
<dbReference type="GO" id="GO:0020037">
    <property type="term" value="F:heme binding"/>
    <property type="evidence" value="ECO:0007669"/>
    <property type="project" value="InterPro"/>
</dbReference>
<dbReference type="SUPFAM" id="SSF48264">
    <property type="entry name" value="Cytochrome P450"/>
    <property type="match status" value="2"/>
</dbReference>
<dbReference type="PANTHER" id="PTHR47582">
    <property type="entry name" value="P450, PUTATIVE (EUROFUNG)-RELATED"/>
    <property type="match status" value="1"/>
</dbReference>
<keyword evidence="3 6" id="KW-0479">Metal-binding</keyword>
<gene>
    <name evidence="7" type="ORF">Daesc_004628</name>
</gene>
<evidence type="ECO:0008006" key="9">
    <source>
        <dbReference type="Google" id="ProtNLM"/>
    </source>
</evidence>
<evidence type="ECO:0000256" key="2">
    <source>
        <dbReference type="ARBA" id="ARBA00010617"/>
    </source>
</evidence>
<sequence length="943" mass="105664">MYIVNATELIPAVQKHWRTISFAAIAADAGSLVGMSKEAVKVMHQNLQSEDGFSISWTKYITPVMGPGEDLNAINRKSIDVFSADMEKLRAQGTVKVGLWQWSRRIMVESTTEAIWGPQNPYRDPVIAEAWNQQRTFEAGFLTLSVFPFASLFFPKLVRARELAANAMIDYMRKGGHEKASGLVRKRFEHHRELFGLTLEDVARGELGNTFAVLGNSTPCSLWVLYHIFSDEEVLADVRREVSKLVREEKDEEEGIINVVDLAGIRESCPILLSTFQETLRYRAVNPGPRVLLEDVLLEGRYFLKKGSMLMIPAPVQHTDVYAWGENAREFDHLRFVRKPSPGHKKPNRVAFRAFGGGHVLCPGRHFASTEIMALAALLVLQFDVVPVAGKWIEPTWENSPVQAGFPVPDEDINVELRPRDPEKKWHVLFTGSDKAMEIVSEDSLPDNIVCRLFGRILAQSHDPQEPPLIPAKIPFIGHAIGLLRHGSSYYSKIAKPIFTLGIPGGKMYIVASPSLVAACDRRAKVVSFAPYVVQFGKRVLAASQPSIDLLSEDLLGEKGTSNLRAGTMKAMHDTLKPSDSLTEITQAMLKNLTRFLSLEIVSGDYRGIPLFDWTRRFVTAASTDAIYGQKRNPMRDPEVYNGFWEVDKSLALLGLMIMPDLIAPEASRGRRRFFNAFKEYYATGGLETASSLVKARHNVNSHHGVSDEDIAHFDLGVCTALLVNTVPSIFWTLCHIYSNSALLTEIRDGIEAEVYRQGKGEVITVNIPDIIEAFPLLESLVREILRVQSTNASARFLLKDTVINDEDGKSYLLKKDSFLAMPSMLVHMSEAAWGPAAETVDPTRFLKERQRTVQAFSNRTFGGGNSLCPGRYFAMNEIMSVLAIMILKYDIEPVGKVWEIPEAKHHLSTSILTPVNDIPVRIRPREEVRDVEFSFTWQPEKK</sequence>
<dbReference type="AlphaFoldDB" id="A0AAX6MR55"/>
<evidence type="ECO:0000256" key="6">
    <source>
        <dbReference type="PIRSR" id="PIRSR602403-1"/>
    </source>
</evidence>
<reference evidence="7 8" key="1">
    <citation type="journal article" date="2024" name="Front Chem Biol">
        <title>Unveiling the potential of Daldinia eschscholtzii MFLUCC 19-0629 through bioactivity and bioinformatics studies for enhanced sustainable agriculture production.</title>
        <authorList>
            <person name="Brooks S."/>
            <person name="Weaver J.A."/>
            <person name="Klomchit A."/>
            <person name="Alharthi S.A."/>
            <person name="Onlamun T."/>
            <person name="Nurani R."/>
            <person name="Vong T.K."/>
            <person name="Alberti F."/>
            <person name="Greco C."/>
        </authorList>
    </citation>
    <scope>NUCLEOTIDE SEQUENCE [LARGE SCALE GENOMIC DNA]</scope>
    <source>
        <strain evidence="7">MFLUCC 19-0629</strain>
    </source>
</reference>
<dbReference type="EMBL" id="JBANMG010000004">
    <property type="protein sequence ID" value="KAK6954661.1"/>
    <property type="molecule type" value="Genomic_DNA"/>
</dbReference>
<dbReference type="InterPro" id="IPR053007">
    <property type="entry name" value="CYP450_monoxygenase_sec-met"/>
</dbReference>
<evidence type="ECO:0000256" key="4">
    <source>
        <dbReference type="ARBA" id="ARBA00023004"/>
    </source>
</evidence>
<dbReference type="InterPro" id="IPR001128">
    <property type="entry name" value="Cyt_P450"/>
</dbReference>
<keyword evidence="6" id="KW-0349">Heme</keyword>
<organism evidence="7 8">
    <name type="scientific">Daldinia eschscholtzii</name>
    <dbReference type="NCBI Taxonomy" id="292717"/>
    <lineage>
        <taxon>Eukaryota</taxon>
        <taxon>Fungi</taxon>
        <taxon>Dikarya</taxon>
        <taxon>Ascomycota</taxon>
        <taxon>Pezizomycotina</taxon>
        <taxon>Sordariomycetes</taxon>
        <taxon>Xylariomycetidae</taxon>
        <taxon>Xylariales</taxon>
        <taxon>Hypoxylaceae</taxon>
        <taxon>Daldinia</taxon>
    </lineage>
</organism>
<name>A0AAX6MR55_9PEZI</name>
<dbReference type="InterPro" id="IPR002403">
    <property type="entry name" value="Cyt_P450_E_grp-IV"/>
</dbReference>
<proteinExistence type="inferred from homology"/>
<evidence type="ECO:0000256" key="3">
    <source>
        <dbReference type="ARBA" id="ARBA00022723"/>
    </source>
</evidence>
<comment type="caution">
    <text evidence="7">The sequence shown here is derived from an EMBL/GenBank/DDBJ whole genome shotgun (WGS) entry which is preliminary data.</text>
</comment>
<keyword evidence="4 6" id="KW-0408">Iron</keyword>
<evidence type="ECO:0000256" key="5">
    <source>
        <dbReference type="ARBA" id="ARBA00023033"/>
    </source>
</evidence>
<keyword evidence="8" id="KW-1185">Reference proteome</keyword>
<accession>A0AAX6MR55</accession>
<dbReference type="PRINTS" id="PR00465">
    <property type="entry name" value="EP450IV"/>
</dbReference>
<comment type="cofactor">
    <cofactor evidence="1 6">
        <name>heme</name>
        <dbReference type="ChEBI" id="CHEBI:30413"/>
    </cofactor>
</comment>